<evidence type="ECO:0000313" key="2">
    <source>
        <dbReference type="Proteomes" id="UP000276437"/>
    </source>
</evidence>
<dbReference type="EMBL" id="AP018449">
    <property type="protein sequence ID" value="BBB90434.1"/>
    <property type="molecule type" value="Genomic_DNA"/>
</dbReference>
<dbReference type="RefSeq" id="WP_126307148.1">
    <property type="nucleotide sequence ID" value="NZ_AP018449.1"/>
</dbReference>
<sequence>MTDILVKVRTETLNIGQGKSRLITGEICLAIGDVFFPELYWNDFVVIVLTWWLDAINKLKKSAIGEVCEFRFMDGPFFASGVKIDQKTIAMNFMKGRMNGDDMLFSSENCSIDNLTHSLFVASSNVIEEIDKRKWDNKDIADLRRAMKII</sequence>
<keyword evidence="2" id="KW-1185">Reference proteome</keyword>
<dbReference type="AlphaFoldDB" id="A0A348AH86"/>
<accession>A0A348AH86</accession>
<dbReference type="OrthoDB" id="2621377at2"/>
<organism evidence="1 2">
    <name type="scientific">Methylomusa anaerophila</name>
    <dbReference type="NCBI Taxonomy" id="1930071"/>
    <lineage>
        <taxon>Bacteria</taxon>
        <taxon>Bacillati</taxon>
        <taxon>Bacillota</taxon>
        <taxon>Negativicutes</taxon>
        <taxon>Selenomonadales</taxon>
        <taxon>Sporomusaceae</taxon>
        <taxon>Methylomusa</taxon>
    </lineage>
</organism>
<dbReference type="KEGG" id="mana:MAMMFC1_01085"/>
<evidence type="ECO:0000313" key="1">
    <source>
        <dbReference type="EMBL" id="BBB90434.1"/>
    </source>
</evidence>
<protein>
    <submittedName>
        <fullName evidence="1">Uncharacterized protein</fullName>
    </submittedName>
</protein>
<dbReference type="Proteomes" id="UP000276437">
    <property type="component" value="Chromosome"/>
</dbReference>
<gene>
    <name evidence="1" type="ORF">MAMMFC1_01085</name>
</gene>
<proteinExistence type="predicted"/>
<name>A0A348AH86_9FIRM</name>
<reference evidence="1 2" key="1">
    <citation type="journal article" date="2018" name="Int. J. Syst. Evol. Microbiol.">
        <title>Methylomusa anaerophila gen. nov., sp. nov., an anaerobic methanol-utilizing bacterium isolated from a microbial fuel cell.</title>
        <authorList>
            <person name="Amano N."/>
            <person name="Yamamuro A."/>
            <person name="Miyahara M."/>
            <person name="Kouzuma A."/>
            <person name="Abe T."/>
            <person name="Watanabe K."/>
        </authorList>
    </citation>
    <scope>NUCLEOTIDE SEQUENCE [LARGE SCALE GENOMIC DNA]</scope>
    <source>
        <strain evidence="1 2">MMFC1</strain>
    </source>
</reference>